<dbReference type="InterPro" id="IPR035513">
    <property type="entry name" value="Invertase/methylesterase_inhib"/>
</dbReference>
<evidence type="ECO:0000256" key="3">
    <source>
        <dbReference type="ARBA" id="ARBA00007786"/>
    </source>
</evidence>
<comment type="caution">
    <text evidence="9">The sequence shown here is derived from an EMBL/GenBank/DDBJ whole genome shotgun (WGS) entry which is preliminary data.</text>
</comment>
<dbReference type="Proteomes" id="UP000436088">
    <property type="component" value="Unassembled WGS sequence"/>
</dbReference>
<dbReference type="InterPro" id="IPR033131">
    <property type="entry name" value="Pectinesterase_Asp_AS"/>
</dbReference>
<evidence type="ECO:0000256" key="5">
    <source>
        <dbReference type="ARBA" id="ARBA00023085"/>
    </source>
</evidence>
<keyword evidence="4 7" id="KW-0378">Hydrolase</keyword>
<dbReference type="Gene3D" id="2.160.20.10">
    <property type="entry name" value="Single-stranded right-handed beta-helix, Pectin lyase-like"/>
    <property type="match status" value="1"/>
</dbReference>
<dbReference type="Gene3D" id="1.20.140.40">
    <property type="entry name" value="Invertase/pectin methylesterase inhibitor family protein"/>
    <property type="match status" value="1"/>
</dbReference>
<dbReference type="SUPFAM" id="SSF101148">
    <property type="entry name" value="Plant invertase/pectin methylesterase inhibitor"/>
    <property type="match status" value="1"/>
</dbReference>
<dbReference type="Pfam" id="PF04043">
    <property type="entry name" value="PMEI"/>
    <property type="match status" value="1"/>
</dbReference>
<organism evidence="9 10">
    <name type="scientific">Hibiscus syriacus</name>
    <name type="common">Rose of Sharon</name>
    <dbReference type="NCBI Taxonomy" id="106335"/>
    <lineage>
        <taxon>Eukaryota</taxon>
        <taxon>Viridiplantae</taxon>
        <taxon>Streptophyta</taxon>
        <taxon>Embryophyta</taxon>
        <taxon>Tracheophyta</taxon>
        <taxon>Spermatophyta</taxon>
        <taxon>Magnoliopsida</taxon>
        <taxon>eudicotyledons</taxon>
        <taxon>Gunneridae</taxon>
        <taxon>Pentapetalae</taxon>
        <taxon>rosids</taxon>
        <taxon>malvids</taxon>
        <taxon>Malvales</taxon>
        <taxon>Malvaceae</taxon>
        <taxon>Malvoideae</taxon>
        <taxon>Hibiscus</taxon>
    </lineage>
</organism>
<evidence type="ECO:0000313" key="10">
    <source>
        <dbReference type="Proteomes" id="UP000436088"/>
    </source>
</evidence>
<comment type="pathway">
    <text evidence="1 7">Glycan metabolism; pectin degradation; 2-dehydro-3-deoxy-D-gluconate from pectin: step 1/5.</text>
</comment>
<evidence type="ECO:0000256" key="1">
    <source>
        <dbReference type="ARBA" id="ARBA00005184"/>
    </source>
</evidence>
<dbReference type="EC" id="3.1.1.11" evidence="7"/>
<reference evidence="9" key="1">
    <citation type="submission" date="2019-09" db="EMBL/GenBank/DDBJ databases">
        <title>Draft genome information of white flower Hibiscus syriacus.</title>
        <authorList>
            <person name="Kim Y.-M."/>
        </authorList>
    </citation>
    <scope>NUCLEOTIDE SEQUENCE [LARGE SCALE GENOMIC DNA]</scope>
    <source>
        <strain evidence="9">YM2019G1</strain>
    </source>
</reference>
<evidence type="ECO:0000256" key="4">
    <source>
        <dbReference type="ARBA" id="ARBA00022801"/>
    </source>
</evidence>
<evidence type="ECO:0000256" key="2">
    <source>
        <dbReference type="ARBA" id="ARBA00006027"/>
    </source>
</evidence>
<comment type="similarity">
    <text evidence="3">In the C-terminal section; belongs to the pectinesterase family.</text>
</comment>
<sequence length="556" mass="61639">MAMKVSALCIISLLTIISSDQSHASFPSSPLDSDSICETTPHAYYCKYILPSNKLNTIFDYGNISIHQSLSNARSFLASVKHFLAFPSKSMSQRTIRALEDCQFLADQNVDFLSRVSERINSKDSLNSFVADDLHASLSAALVNVETCFQGLEATPLGPSIKDRLFQSNGTKSISVSLAVFRHWDHGSTISRRNLFFPNLIHERNSPLSLLVSTDKQAIYEFATGKNDSNTLTYGKISVPQVVVVSPKGDGHFTTINDAIAAAPHNAGESDQYFGIYVVSGVYKEYISVPKNKQNLILIGDGMGRTIITGSRSAADGFTTFNTATFAVAGTKFIAVDITFQNTAGPSKGQAVAVRNGADMSVFYRCSFEGYQDTLYAHSYRQFYRECDIYGTVDFIFGNAAVVFENCNIYPRLPLPHQHNIITAQGRTDPNQETGISIDNCVIKAADDLASSRGAKKTYLGRPWKKYSRTVYVQSFMDSLIEPEGWIEWKGDFDTTIYYAEYRNNGPGSSTDYRVNWPGYHKDINNTEADKFTVSNFINGDKWLPATGVPFNRSFH</sequence>
<dbReference type="SMART" id="SM00856">
    <property type="entry name" value="PMEI"/>
    <property type="match status" value="1"/>
</dbReference>
<dbReference type="PANTHER" id="PTHR31707">
    <property type="entry name" value="PECTINESTERASE"/>
    <property type="match status" value="1"/>
</dbReference>
<dbReference type="OrthoDB" id="2684236at2759"/>
<dbReference type="EMBL" id="VEPZ02000911">
    <property type="protein sequence ID" value="KAE8711538.1"/>
    <property type="molecule type" value="Genomic_DNA"/>
</dbReference>
<evidence type="ECO:0000256" key="6">
    <source>
        <dbReference type="PROSITE-ProRule" id="PRU10040"/>
    </source>
</evidence>
<dbReference type="InterPro" id="IPR000070">
    <property type="entry name" value="Pectinesterase_cat"/>
</dbReference>
<keyword evidence="5 7" id="KW-0063">Aspartyl esterase</keyword>
<keyword evidence="7" id="KW-0732">Signal</keyword>
<dbReference type="SUPFAM" id="SSF51126">
    <property type="entry name" value="Pectin lyase-like"/>
    <property type="match status" value="1"/>
</dbReference>
<name>A0A6A3B6X1_HIBSY</name>
<dbReference type="GO" id="GO:0004857">
    <property type="term" value="F:enzyme inhibitor activity"/>
    <property type="evidence" value="ECO:0007669"/>
    <property type="project" value="InterPro"/>
</dbReference>
<proteinExistence type="inferred from homology"/>
<evidence type="ECO:0000313" key="9">
    <source>
        <dbReference type="EMBL" id="KAE8711538.1"/>
    </source>
</evidence>
<dbReference type="InterPro" id="IPR006501">
    <property type="entry name" value="Pectinesterase_inhib_dom"/>
</dbReference>
<feature type="active site" evidence="6">
    <location>
        <position position="394"/>
    </location>
</feature>
<comment type="catalytic activity">
    <reaction evidence="7">
        <text>[(1-&gt;4)-alpha-D-galacturonosyl methyl ester](n) + n H2O = [(1-&gt;4)-alpha-D-galacturonosyl](n) + n methanol + n H(+)</text>
        <dbReference type="Rhea" id="RHEA:22380"/>
        <dbReference type="Rhea" id="RHEA-COMP:14570"/>
        <dbReference type="Rhea" id="RHEA-COMP:14573"/>
        <dbReference type="ChEBI" id="CHEBI:15377"/>
        <dbReference type="ChEBI" id="CHEBI:15378"/>
        <dbReference type="ChEBI" id="CHEBI:17790"/>
        <dbReference type="ChEBI" id="CHEBI:140522"/>
        <dbReference type="ChEBI" id="CHEBI:140523"/>
        <dbReference type="EC" id="3.1.1.11"/>
    </reaction>
</comment>
<accession>A0A6A3B6X1</accession>
<comment type="similarity">
    <text evidence="2">In the N-terminal section; belongs to the PMEI family.</text>
</comment>
<keyword evidence="10" id="KW-1185">Reference proteome</keyword>
<dbReference type="UniPathway" id="UPA00545">
    <property type="reaction ID" value="UER00823"/>
</dbReference>
<dbReference type="GO" id="GO:0030599">
    <property type="term" value="F:pectinesterase activity"/>
    <property type="evidence" value="ECO:0007669"/>
    <property type="project" value="UniProtKB-UniRule"/>
</dbReference>
<dbReference type="CDD" id="cd15798">
    <property type="entry name" value="PMEI-like_3"/>
    <property type="match status" value="1"/>
</dbReference>
<dbReference type="Pfam" id="PF01095">
    <property type="entry name" value="Pectinesterase"/>
    <property type="match status" value="1"/>
</dbReference>
<dbReference type="InterPro" id="IPR012334">
    <property type="entry name" value="Pectin_lyas_fold"/>
</dbReference>
<dbReference type="FunFam" id="2.160.20.10:FF:000001">
    <property type="entry name" value="Pectinesterase"/>
    <property type="match status" value="1"/>
</dbReference>
<dbReference type="GO" id="GO:0045490">
    <property type="term" value="P:pectin catabolic process"/>
    <property type="evidence" value="ECO:0007669"/>
    <property type="project" value="UniProtKB-UniRule"/>
</dbReference>
<evidence type="ECO:0000259" key="8">
    <source>
        <dbReference type="SMART" id="SM00856"/>
    </source>
</evidence>
<feature type="domain" description="Pectinesterase inhibitor" evidence="8">
    <location>
        <begin position="28"/>
        <end position="180"/>
    </location>
</feature>
<feature type="chain" id="PRO_5025717948" description="Pectinesterase" evidence="7">
    <location>
        <begin position="25"/>
        <end position="556"/>
    </location>
</feature>
<dbReference type="GO" id="GO:0042545">
    <property type="term" value="P:cell wall modification"/>
    <property type="evidence" value="ECO:0007669"/>
    <property type="project" value="UniProtKB-UniRule"/>
</dbReference>
<dbReference type="AlphaFoldDB" id="A0A6A3B6X1"/>
<dbReference type="PROSITE" id="PS00503">
    <property type="entry name" value="PECTINESTERASE_2"/>
    <property type="match status" value="1"/>
</dbReference>
<evidence type="ECO:0000256" key="7">
    <source>
        <dbReference type="RuleBase" id="RU000589"/>
    </source>
</evidence>
<dbReference type="InterPro" id="IPR011050">
    <property type="entry name" value="Pectin_lyase_fold/virulence"/>
</dbReference>
<gene>
    <name evidence="9" type="ORF">F3Y22_tig00110287pilonHSYRG00052</name>
</gene>
<protein>
    <recommendedName>
        <fullName evidence="7">Pectinesterase</fullName>
        <ecNumber evidence="7">3.1.1.11</ecNumber>
    </recommendedName>
</protein>
<feature type="signal peptide" evidence="7">
    <location>
        <begin position="1"/>
        <end position="24"/>
    </location>
</feature>